<comment type="caution">
    <text evidence="2">The sequence shown here is derived from an EMBL/GenBank/DDBJ whole genome shotgun (WGS) entry which is preliminary data.</text>
</comment>
<keyword evidence="1" id="KW-0812">Transmembrane</keyword>
<sequence>MDIFPNPNLLPLFTVHINSHLYNSYLFLVSFWLAISNYFPAAESQTGELKLAILRWELKL</sequence>
<proteinExistence type="predicted"/>
<keyword evidence="1" id="KW-0472">Membrane</keyword>
<accession>A0AAP0RWE0</accession>
<evidence type="ECO:0000313" key="2">
    <source>
        <dbReference type="EMBL" id="KAK9285658.1"/>
    </source>
</evidence>
<feature type="transmembrane region" description="Helical" evidence="1">
    <location>
        <begin position="20"/>
        <end position="40"/>
    </location>
</feature>
<reference evidence="2 3" key="1">
    <citation type="journal article" date="2024" name="Plant J.">
        <title>Genome sequences and population genomics reveal climatic adaptation and genomic divergence between two closely related sweetgum species.</title>
        <authorList>
            <person name="Xu W.Q."/>
            <person name="Ren C.Q."/>
            <person name="Zhang X.Y."/>
            <person name="Comes H.P."/>
            <person name="Liu X.H."/>
            <person name="Li Y.G."/>
            <person name="Kettle C.J."/>
            <person name="Jalonen R."/>
            <person name="Gaisberger H."/>
            <person name="Ma Y.Z."/>
            <person name="Qiu Y.X."/>
        </authorList>
    </citation>
    <scope>NUCLEOTIDE SEQUENCE [LARGE SCALE GENOMIC DNA]</scope>
    <source>
        <strain evidence="2">Hangzhou</strain>
    </source>
</reference>
<keyword evidence="3" id="KW-1185">Reference proteome</keyword>
<gene>
    <name evidence="2" type="ORF">L1049_024857</name>
</gene>
<protein>
    <submittedName>
        <fullName evidence="2">Uncharacterized protein</fullName>
    </submittedName>
</protein>
<organism evidence="2 3">
    <name type="scientific">Liquidambar formosana</name>
    <name type="common">Formosan gum</name>
    <dbReference type="NCBI Taxonomy" id="63359"/>
    <lineage>
        <taxon>Eukaryota</taxon>
        <taxon>Viridiplantae</taxon>
        <taxon>Streptophyta</taxon>
        <taxon>Embryophyta</taxon>
        <taxon>Tracheophyta</taxon>
        <taxon>Spermatophyta</taxon>
        <taxon>Magnoliopsida</taxon>
        <taxon>eudicotyledons</taxon>
        <taxon>Gunneridae</taxon>
        <taxon>Pentapetalae</taxon>
        <taxon>Saxifragales</taxon>
        <taxon>Altingiaceae</taxon>
        <taxon>Liquidambar</taxon>
    </lineage>
</organism>
<name>A0AAP0RWE0_LIQFO</name>
<evidence type="ECO:0000256" key="1">
    <source>
        <dbReference type="SAM" id="Phobius"/>
    </source>
</evidence>
<keyword evidence="1" id="KW-1133">Transmembrane helix</keyword>
<dbReference type="AlphaFoldDB" id="A0AAP0RWE0"/>
<dbReference type="Proteomes" id="UP001415857">
    <property type="component" value="Unassembled WGS sequence"/>
</dbReference>
<dbReference type="EMBL" id="JBBPBK010000005">
    <property type="protein sequence ID" value="KAK9285658.1"/>
    <property type="molecule type" value="Genomic_DNA"/>
</dbReference>
<evidence type="ECO:0000313" key="3">
    <source>
        <dbReference type="Proteomes" id="UP001415857"/>
    </source>
</evidence>